<name>A0A5Q2MP18_9ACTN</name>
<accession>A0A5Q2MP18</accession>
<dbReference type="EMBL" id="CP045737">
    <property type="protein sequence ID" value="QGG41810.1"/>
    <property type="molecule type" value="Genomic_DNA"/>
</dbReference>
<dbReference type="RefSeq" id="WP_153653076.1">
    <property type="nucleotide sequence ID" value="NZ_CP045737.1"/>
</dbReference>
<evidence type="ECO:0000313" key="2">
    <source>
        <dbReference type="EMBL" id="QGG41810.1"/>
    </source>
</evidence>
<gene>
    <name evidence="2" type="ORF">GEV26_10795</name>
</gene>
<protein>
    <submittedName>
        <fullName evidence="2">Uncharacterized protein</fullName>
    </submittedName>
</protein>
<evidence type="ECO:0000256" key="1">
    <source>
        <dbReference type="SAM" id="MobiDB-lite"/>
    </source>
</evidence>
<keyword evidence="3" id="KW-1185">Reference proteome</keyword>
<feature type="region of interest" description="Disordered" evidence="1">
    <location>
        <begin position="147"/>
        <end position="171"/>
    </location>
</feature>
<dbReference type="KEGG" id="aef:GEV26_10795"/>
<evidence type="ECO:0000313" key="3">
    <source>
        <dbReference type="Proteomes" id="UP000392064"/>
    </source>
</evidence>
<dbReference type="AlphaFoldDB" id="A0A5Q2MP18"/>
<dbReference type="Proteomes" id="UP000392064">
    <property type="component" value="Chromosome"/>
</dbReference>
<proteinExistence type="predicted"/>
<organism evidence="2 3">
    <name type="scientific">Aeromicrobium yanjiei</name>
    <dbReference type="NCBI Taxonomy" id="2662028"/>
    <lineage>
        <taxon>Bacteria</taxon>
        <taxon>Bacillati</taxon>
        <taxon>Actinomycetota</taxon>
        <taxon>Actinomycetes</taxon>
        <taxon>Propionibacteriales</taxon>
        <taxon>Nocardioidaceae</taxon>
        <taxon>Aeromicrobium</taxon>
    </lineage>
</organism>
<reference evidence="2 3" key="1">
    <citation type="submission" date="2019-11" db="EMBL/GenBank/DDBJ databases">
        <authorList>
            <person name="Li J."/>
        </authorList>
    </citation>
    <scope>NUCLEOTIDE SEQUENCE [LARGE SCALE GENOMIC DNA]</scope>
    <source>
        <strain evidence="2 3">MF47</strain>
    </source>
</reference>
<sequence>MNRPSERSRREQALPALDRFFEQQSRGASLATRMRHDRVHDRLMEFLAEADMSRCLDLQENAQLAATRARGDGFFGVFGLEEVLACLGRFVDDDWLLDPVTDARAQVMLAGRLAAWLQRSGLLDQDLVGCAAHETEAAIEAARCGLGQPPQDAPAPGRPALRLIRGGRADP</sequence>